<dbReference type="InterPro" id="IPR011990">
    <property type="entry name" value="TPR-like_helical_dom_sf"/>
</dbReference>
<keyword evidence="8" id="KW-1185">Reference proteome</keyword>
<evidence type="ECO:0000256" key="3">
    <source>
        <dbReference type="ARBA" id="ARBA00023125"/>
    </source>
</evidence>
<evidence type="ECO:0000256" key="2">
    <source>
        <dbReference type="ARBA" id="ARBA00023015"/>
    </source>
</evidence>
<dbReference type="SUPFAM" id="SSF48452">
    <property type="entry name" value="TPR-like"/>
    <property type="match status" value="1"/>
</dbReference>
<feature type="DNA-binding region" description="OmpR/PhoB-type" evidence="5">
    <location>
        <begin position="2"/>
        <end position="107"/>
    </location>
</feature>
<dbReference type="Pfam" id="PF03704">
    <property type="entry name" value="BTAD"/>
    <property type="match status" value="1"/>
</dbReference>
<evidence type="ECO:0000313" key="7">
    <source>
        <dbReference type="EMBL" id="NKY85123.1"/>
    </source>
</evidence>
<dbReference type="Proteomes" id="UP000523447">
    <property type="component" value="Unassembled WGS sequence"/>
</dbReference>
<sequence>MSAQVGTDDLPRVGVLGPVRAVAPDGTPLALHGPRHAEVLARLVAAGGRVVPVATLVSELWEETPPGAVAAVRTFVAALRRALEPDRPPRARSRVIATVGSGYRLCLPRDHVDAWQFDDLVRAAASAPPQRRIELLDSARALWNGPAYAAYAERGWAVGEIGRLTELYWSAGEMLADAEIRRGRPERAVAELEPLVRADPGRERTWLLQARALARAGRRAAALALLRRARAVLIEEYGLDPSAELVALEREILGTPEEFGSAEERLWHETVAAYADAGRRSRITSAADLLRGLALTDATGLVAAQDRRGHAIEELSALDDPELTATALTRMEVPGVWSCLDDPVRSARVVAAARATLDRLDADTAPALRARLLALIAIESRGRRGEFGLDAARRAEVLARELGDPAVLVLALDAVFLQSFHTLGGWPGRAAIGSELIEISRRHDLSTYRILGHLVAMQAAAARSDVPAADEHADLADRLAQRYERPLVSVFTTWYRALRTVLTAGPPERIAAAYERAITTLPDSGMPGVSRGLEPLTRLCLALRSGGDLTAFATADFGPNTPYVGALVTDDRGHARDLLRTAPAPPPDHLAELRWGLLGIAADRLADRRSADQVLRALAPVRGEVLGAGTGMLSLGPVDALRDRLSG</sequence>
<dbReference type="PANTHER" id="PTHR35807">
    <property type="entry name" value="TRANSCRIPTIONAL REGULATOR REDD-RELATED"/>
    <property type="match status" value="1"/>
</dbReference>
<dbReference type="SUPFAM" id="SSF46894">
    <property type="entry name" value="C-terminal effector domain of the bipartite response regulators"/>
    <property type="match status" value="1"/>
</dbReference>
<name>A0A7X6LV15_9NOCA</name>
<dbReference type="Gene3D" id="1.25.40.10">
    <property type="entry name" value="Tetratricopeptide repeat domain"/>
    <property type="match status" value="1"/>
</dbReference>
<dbReference type="RefSeq" id="WP_051031575.1">
    <property type="nucleotide sequence ID" value="NZ_CAWPHS010000034.1"/>
</dbReference>
<dbReference type="InterPro" id="IPR051677">
    <property type="entry name" value="AfsR-DnrI-RedD_regulator"/>
</dbReference>
<keyword evidence="4" id="KW-0804">Transcription</keyword>
<keyword evidence="2" id="KW-0805">Transcription regulation</keyword>
<dbReference type="SMART" id="SM01043">
    <property type="entry name" value="BTAD"/>
    <property type="match status" value="1"/>
</dbReference>
<keyword evidence="3 5" id="KW-0238">DNA-binding</keyword>
<dbReference type="GO" id="GO:0006355">
    <property type="term" value="P:regulation of DNA-templated transcription"/>
    <property type="evidence" value="ECO:0007669"/>
    <property type="project" value="InterPro"/>
</dbReference>
<dbReference type="Pfam" id="PF00486">
    <property type="entry name" value="Trans_reg_C"/>
    <property type="match status" value="1"/>
</dbReference>
<protein>
    <submittedName>
        <fullName evidence="7">SARP family transcriptional regulator</fullName>
    </submittedName>
</protein>
<evidence type="ECO:0000256" key="5">
    <source>
        <dbReference type="PROSITE-ProRule" id="PRU01091"/>
    </source>
</evidence>
<dbReference type="GO" id="GO:0000160">
    <property type="term" value="P:phosphorelay signal transduction system"/>
    <property type="evidence" value="ECO:0007669"/>
    <property type="project" value="InterPro"/>
</dbReference>
<dbReference type="InterPro" id="IPR005158">
    <property type="entry name" value="BTAD"/>
</dbReference>
<dbReference type="InterPro" id="IPR036388">
    <property type="entry name" value="WH-like_DNA-bd_sf"/>
</dbReference>
<comment type="similarity">
    <text evidence="1">Belongs to the AfsR/DnrI/RedD regulatory family.</text>
</comment>
<feature type="domain" description="OmpR/PhoB-type" evidence="6">
    <location>
        <begin position="2"/>
        <end position="107"/>
    </location>
</feature>
<proteinExistence type="inferred from homology"/>
<dbReference type="InterPro" id="IPR016032">
    <property type="entry name" value="Sig_transdc_resp-reg_C-effctor"/>
</dbReference>
<evidence type="ECO:0000256" key="4">
    <source>
        <dbReference type="ARBA" id="ARBA00023163"/>
    </source>
</evidence>
<dbReference type="EMBL" id="JAAXPE010000004">
    <property type="protein sequence ID" value="NKY85123.1"/>
    <property type="molecule type" value="Genomic_DNA"/>
</dbReference>
<dbReference type="InterPro" id="IPR001867">
    <property type="entry name" value="OmpR/PhoB-type_DNA-bd"/>
</dbReference>
<organism evidence="7 8">
    <name type="scientific">Nocardia veterana</name>
    <dbReference type="NCBI Taxonomy" id="132249"/>
    <lineage>
        <taxon>Bacteria</taxon>
        <taxon>Bacillati</taxon>
        <taxon>Actinomycetota</taxon>
        <taxon>Actinomycetes</taxon>
        <taxon>Mycobacteriales</taxon>
        <taxon>Nocardiaceae</taxon>
        <taxon>Nocardia</taxon>
    </lineage>
</organism>
<evidence type="ECO:0000259" key="6">
    <source>
        <dbReference type="PROSITE" id="PS51755"/>
    </source>
</evidence>
<comment type="caution">
    <text evidence="7">The sequence shown here is derived from an EMBL/GenBank/DDBJ whole genome shotgun (WGS) entry which is preliminary data.</text>
</comment>
<dbReference type="PANTHER" id="PTHR35807:SF1">
    <property type="entry name" value="TRANSCRIPTIONAL REGULATOR REDD"/>
    <property type="match status" value="1"/>
</dbReference>
<evidence type="ECO:0000313" key="8">
    <source>
        <dbReference type="Proteomes" id="UP000523447"/>
    </source>
</evidence>
<reference evidence="7 8" key="1">
    <citation type="submission" date="2020-04" db="EMBL/GenBank/DDBJ databases">
        <title>MicrobeNet Type strains.</title>
        <authorList>
            <person name="Nicholson A.C."/>
        </authorList>
    </citation>
    <scope>NUCLEOTIDE SEQUENCE [LARGE SCALE GENOMIC DNA]</scope>
    <source>
        <strain evidence="7 8">DSM 44445</strain>
    </source>
</reference>
<evidence type="ECO:0000256" key="1">
    <source>
        <dbReference type="ARBA" id="ARBA00005820"/>
    </source>
</evidence>
<dbReference type="Gene3D" id="1.10.10.10">
    <property type="entry name" value="Winged helix-like DNA-binding domain superfamily/Winged helix DNA-binding domain"/>
    <property type="match status" value="1"/>
</dbReference>
<dbReference type="AlphaFoldDB" id="A0A7X6LV15"/>
<dbReference type="PROSITE" id="PS51755">
    <property type="entry name" value="OMPR_PHOB"/>
    <property type="match status" value="1"/>
</dbReference>
<accession>A0A7X6LV15</accession>
<gene>
    <name evidence="7" type="ORF">HGA07_05725</name>
</gene>
<dbReference type="SMART" id="SM00862">
    <property type="entry name" value="Trans_reg_C"/>
    <property type="match status" value="1"/>
</dbReference>
<dbReference type="GO" id="GO:0003677">
    <property type="term" value="F:DNA binding"/>
    <property type="evidence" value="ECO:0007669"/>
    <property type="project" value="UniProtKB-UniRule"/>
</dbReference>